<dbReference type="RefSeq" id="WP_344123507.1">
    <property type="nucleotide sequence ID" value="NZ_BAAAOA010000037.1"/>
</dbReference>
<name>A0ABN2KXS7_9MICC</name>
<protein>
    <submittedName>
        <fullName evidence="2">Arsenate reductase ArsC</fullName>
    </submittedName>
</protein>
<dbReference type="InterPro" id="IPR036196">
    <property type="entry name" value="Ptyr_pPase_sf"/>
</dbReference>
<evidence type="ECO:0000313" key="3">
    <source>
        <dbReference type="Proteomes" id="UP001501204"/>
    </source>
</evidence>
<feature type="domain" description="Phosphotyrosine protein phosphatase I" evidence="1">
    <location>
        <begin position="96"/>
        <end position="204"/>
    </location>
</feature>
<dbReference type="SUPFAM" id="SSF52788">
    <property type="entry name" value="Phosphotyrosine protein phosphatases I"/>
    <property type="match status" value="1"/>
</dbReference>
<dbReference type="EMBL" id="BAAAOA010000037">
    <property type="protein sequence ID" value="GAA1768117.1"/>
    <property type="molecule type" value="Genomic_DNA"/>
</dbReference>
<comment type="caution">
    <text evidence="2">The sequence shown here is derived from an EMBL/GenBank/DDBJ whole genome shotgun (WGS) entry which is preliminary data.</text>
</comment>
<proteinExistence type="predicted"/>
<evidence type="ECO:0000313" key="2">
    <source>
        <dbReference type="EMBL" id="GAA1768117.1"/>
    </source>
</evidence>
<dbReference type="SMART" id="SM00226">
    <property type="entry name" value="LMWPc"/>
    <property type="match status" value="1"/>
</dbReference>
<dbReference type="Pfam" id="PF21234">
    <property type="entry name" value="Phosphatase-like_N"/>
    <property type="match status" value="1"/>
</dbReference>
<dbReference type="NCBIfam" id="NF046112">
    <property type="entry name" value="MSMEG_6209_Nter"/>
    <property type="match status" value="1"/>
</dbReference>
<gene>
    <name evidence="2" type="ORF">GCM10009767_28030</name>
</gene>
<dbReference type="InterPro" id="IPR048716">
    <property type="entry name" value="Phosphatase-like_N"/>
</dbReference>
<reference evidence="2 3" key="1">
    <citation type="journal article" date="2019" name="Int. J. Syst. Evol. Microbiol.">
        <title>The Global Catalogue of Microorganisms (GCM) 10K type strain sequencing project: providing services to taxonomists for standard genome sequencing and annotation.</title>
        <authorList>
            <consortium name="The Broad Institute Genomics Platform"/>
            <consortium name="The Broad Institute Genome Sequencing Center for Infectious Disease"/>
            <person name="Wu L."/>
            <person name="Ma J."/>
        </authorList>
    </citation>
    <scope>NUCLEOTIDE SEQUENCE [LARGE SCALE GENOMIC DNA]</scope>
    <source>
        <strain evidence="2 3">JCM 14735</strain>
    </source>
</reference>
<keyword evidence="3" id="KW-1185">Reference proteome</keyword>
<sequence length="218" mass="23340">MTEQEIDLQDPRVLHRAAEHLIDRYAGVFFPELVERCVAECHADLARQARISTFLAPMALHGAADRLRDLARDRDDRGRSVHQVLFVDDHDTGPAAVAAARLAEHAGPSVATRSAGISPGTALDPYAVQLVAEHGGDPAVAAPKPLTDPILAAADWIIVLGAHEIGPIEKVTQCQSWPAVPALGADRDIGFAELNTRVQALWLEITAGTGPEPARERA</sequence>
<dbReference type="Gene3D" id="3.40.50.2300">
    <property type="match status" value="1"/>
</dbReference>
<accession>A0ABN2KXS7</accession>
<evidence type="ECO:0000259" key="1">
    <source>
        <dbReference type="SMART" id="SM00226"/>
    </source>
</evidence>
<dbReference type="InterPro" id="IPR023485">
    <property type="entry name" value="Ptyr_pPase"/>
</dbReference>
<organism evidence="2 3">
    <name type="scientific">Kocuria aegyptia</name>
    <dbReference type="NCBI Taxonomy" id="330943"/>
    <lineage>
        <taxon>Bacteria</taxon>
        <taxon>Bacillati</taxon>
        <taxon>Actinomycetota</taxon>
        <taxon>Actinomycetes</taxon>
        <taxon>Micrococcales</taxon>
        <taxon>Micrococcaceae</taxon>
        <taxon>Kocuria</taxon>
    </lineage>
</organism>
<dbReference type="Proteomes" id="UP001501204">
    <property type="component" value="Unassembled WGS sequence"/>
</dbReference>
<dbReference type="Gene3D" id="1.10.8.1060">
    <property type="entry name" value="Corynebacterium glutamicum thioredoxin-dependent arsenate reductase, N-terminal domain"/>
    <property type="match status" value="1"/>
</dbReference>